<dbReference type="InterPro" id="IPR019405">
    <property type="entry name" value="Lactonase_7-beta_prop"/>
</dbReference>
<dbReference type="Pfam" id="PF10282">
    <property type="entry name" value="Lactonase"/>
    <property type="match status" value="1"/>
</dbReference>
<dbReference type="GO" id="GO:0017057">
    <property type="term" value="F:6-phosphogluconolactonase activity"/>
    <property type="evidence" value="ECO:0007669"/>
    <property type="project" value="TreeGrafter"/>
</dbReference>
<dbReference type="EMBL" id="QGDT01000003">
    <property type="protein sequence ID" value="PWJ58818.1"/>
    <property type="molecule type" value="Genomic_DNA"/>
</dbReference>
<dbReference type="Proteomes" id="UP000245880">
    <property type="component" value="Unassembled WGS sequence"/>
</dbReference>
<dbReference type="GO" id="GO:0006006">
    <property type="term" value="P:glucose metabolic process"/>
    <property type="evidence" value="ECO:0007669"/>
    <property type="project" value="UniProtKB-KW"/>
</dbReference>
<evidence type="ECO:0000256" key="3">
    <source>
        <dbReference type="SAM" id="SignalP"/>
    </source>
</evidence>
<keyword evidence="2" id="KW-0119">Carbohydrate metabolism</keyword>
<comment type="similarity">
    <text evidence="1">Belongs to the cycloisomerase 2 family.</text>
</comment>
<evidence type="ECO:0000256" key="1">
    <source>
        <dbReference type="ARBA" id="ARBA00005564"/>
    </source>
</evidence>
<keyword evidence="2" id="KW-0313">Glucose metabolism</keyword>
<comment type="caution">
    <text evidence="4">The sequence shown here is derived from an EMBL/GenBank/DDBJ whole genome shotgun (WGS) entry which is preliminary data.</text>
</comment>
<dbReference type="PANTHER" id="PTHR30344:SF1">
    <property type="entry name" value="6-PHOSPHOGLUCONOLACTONASE"/>
    <property type="match status" value="1"/>
</dbReference>
<name>A0A316AMY3_9BACT</name>
<keyword evidence="3" id="KW-0732">Signal</keyword>
<evidence type="ECO:0000313" key="4">
    <source>
        <dbReference type="EMBL" id="PWJ58818.1"/>
    </source>
</evidence>
<dbReference type="AlphaFoldDB" id="A0A316AMY3"/>
<dbReference type="SUPFAM" id="SSF75011">
    <property type="entry name" value="3-carboxy-cis,cis-mucoante lactonizing enzyme"/>
    <property type="match status" value="1"/>
</dbReference>
<reference evidence="4 5" key="1">
    <citation type="submission" date="2018-03" db="EMBL/GenBank/DDBJ databases">
        <title>Genomic Encyclopedia of Archaeal and Bacterial Type Strains, Phase II (KMG-II): from individual species to whole genera.</title>
        <authorList>
            <person name="Goeker M."/>
        </authorList>
    </citation>
    <scope>NUCLEOTIDE SEQUENCE [LARGE SCALE GENOMIC DNA]</scope>
    <source>
        <strain evidence="4 5">DSM 100346</strain>
    </source>
</reference>
<dbReference type="PANTHER" id="PTHR30344">
    <property type="entry name" value="6-PHOSPHOGLUCONOLACTONASE-RELATED"/>
    <property type="match status" value="1"/>
</dbReference>
<keyword evidence="5" id="KW-1185">Reference proteome</keyword>
<dbReference type="InterPro" id="IPR050282">
    <property type="entry name" value="Cycloisomerase_2"/>
</dbReference>
<dbReference type="Gene3D" id="2.130.10.10">
    <property type="entry name" value="YVTN repeat-like/Quinoprotein amine dehydrogenase"/>
    <property type="match status" value="1"/>
</dbReference>
<accession>A0A316AMY3</accession>
<dbReference type="InterPro" id="IPR015943">
    <property type="entry name" value="WD40/YVTN_repeat-like_dom_sf"/>
</dbReference>
<proteinExistence type="inferred from homology"/>
<feature type="chain" id="PRO_5016341384" evidence="3">
    <location>
        <begin position="25"/>
        <end position="375"/>
    </location>
</feature>
<organism evidence="4 5">
    <name type="scientific">Dyadobacter jejuensis</name>
    <dbReference type="NCBI Taxonomy" id="1082580"/>
    <lineage>
        <taxon>Bacteria</taxon>
        <taxon>Pseudomonadati</taxon>
        <taxon>Bacteroidota</taxon>
        <taxon>Cytophagia</taxon>
        <taxon>Cytophagales</taxon>
        <taxon>Spirosomataceae</taxon>
        <taxon>Dyadobacter</taxon>
    </lineage>
</organism>
<evidence type="ECO:0000313" key="5">
    <source>
        <dbReference type="Proteomes" id="UP000245880"/>
    </source>
</evidence>
<protein>
    <submittedName>
        <fullName evidence="4">6-phosphogluconolactonase</fullName>
    </submittedName>
</protein>
<sequence>MRSKNNFLKLLYLLTLFSVMSAEAQNNTTNIKDRLYIGTYTQKGAGIYVYEFNPENYKTRQIQVLESKTSPSFLAIHPSKRFLYAANEGNNTVASYRIDPSTGELAALNAKPSGGSGPCHVSLDPKGKLLFISNYGSGSLAVYSLQNDGQVGQLIDTVQNPTLNGKKPHMHSIIPSADGRFIYASDLGNDRIYLYDVDAASGKIHPGQQPFVAVQAGDGPRHFTLHPNGQYAYSAGELNSVVNVFSVHPTTGALKAIQRISMLPKDYSEKSSAADIHISADGKFLYASNRGHESLVIYEVDGNTGLLKTLDFQNSGGKHPRNFFLDPKGEFSIITNRDTDNVVLFKRNRQSGLLQPTEWSLSIPTPVFVTQMSLD</sequence>
<dbReference type="GO" id="GO:0005829">
    <property type="term" value="C:cytosol"/>
    <property type="evidence" value="ECO:0007669"/>
    <property type="project" value="TreeGrafter"/>
</dbReference>
<evidence type="ECO:0000256" key="2">
    <source>
        <dbReference type="ARBA" id="ARBA00022526"/>
    </source>
</evidence>
<gene>
    <name evidence="4" type="ORF">CLV98_103185</name>
</gene>
<feature type="signal peptide" evidence="3">
    <location>
        <begin position="1"/>
        <end position="24"/>
    </location>
</feature>